<dbReference type="AlphaFoldDB" id="A0A078J7Q1"/>
<keyword evidence="2" id="KW-1185">Reference proteome</keyword>
<protein>
    <submittedName>
        <fullName evidence="1">BnaAnng16040D protein</fullName>
    </submittedName>
</protein>
<dbReference type="EMBL" id="LK033764">
    <property type="protein sequence ID" value="CDY59451.1"/>
    <property type="molecule type" value="Genomic_DNA"/>
</dbReference>
<name>A0A078J7Q1_BRANA</name>
<reference evidence="1 2" key="1">
    <citation type="journal article" date="2014" name="Science">
        <title>Plant genetics. Early allopolyploid evolution in the post-Neolithic Brassica napus oilseed genome.</title>
        <authorList>
            <person name="Chalhoub B."/>
            <person name="Denoeud F."/>
            <person name="Liu S."/>
            <person name="Parkin I.A."/>
            <person name="Tang H."/>
            <person name="Wang X."/>
            <person name="Chiquet J."/>
            <person name="Belcram H."/>
            <person name="Tong C."/>
            <person name="Samans B."/>
            <person name="Correa M."/>
            <person name="Da Silva C."/>
            <person name="Just J."/>
            <person name="Falentin C."/>
            <person name="Koh C.S."/>
            <person name="Le Clainche I."/>
            <person name="Bernard M."/>
            <person name="Bento P."/>
            <person name="Noel B."/>
            <person name="Labadie K."/>
            <person name="Alberti A."/>
            <person name="Charles M."/>
            <person name="Arnaud D."/>
            <person name="Guo H."/>
            <person name="Daviaud C."/>
            <person name="Alamery S."/>
            <person name="Jabbari K."/>
            <person name="Zhao M."/>
            <person name="Edger P.P."/>
            <person name="Chelaifa H."/>
            <person name="Tack D."/>
            <person name="Lassalle G."/>
            <person name="Mestiri I."/>
            <person name="Schnel N."/>
            <person name="Le Paslier M.C."/>
            <person name="Fan G."/>
            <person name="Renault V."/>
            <person name="Bayer P.E."/>
            <person name="Golicz A.A."/>
            <person name="Manoli S."/>
            <person name="Lee T.H."/>
            <person name="Thi V.H."/>
            <person name="Chalabi S."/>
            <person name="Hu Q."/>
            <person name="Fan C."/>
            <person name="Tollenaere R."/>
            <person name="Lu Y."/>
            <person name="Battail C."/>
            <person name="Shen J."/>
            <person name="Sidebottom C.H."/>
            <person name="Wang X."/>
            <person name="Canaguier A."/>
            <person name="Chauveau A."/>
            <person name="Berard A."/>
            <person name="Deniot G."/>
            <person name="Guan M."/>
            <person name="Liu Z."/>
            <person name="Sun F."/>
            <person name="Lim Y.P."/>
            <person name="Lyons E."/>
            <person name="Town C.D."/>
            <person name="Bancroft I."/>
            <person name="Wang X."/>
            <person name="Meng J."/>
            <person name="Ma J."/>
            <person name="Pires J.C."/>
            <person name="King G.J."/>
            <person name="Brunel D."/>
            <person name="Delourme R."/>
            <person name="Renard M."/>
            <person name="Aury J.M."/>
            <person name="Adams K.L."/>
            <person name="Batley J."/>
            <person name="Snowdon R.J."/>
            <person name="Tost J."/>
            <person name="Edwards D."/>
            <person name="Zhou Y."/>
            <person name="Hua W."/>
            <person name="Sharpe A.G."/>
            <person name="Paterson A.H."/>
            <person name="Guan C."/>
            <person name="Wincker P."/>
        </authorList>
    </citation>
    <scope>NUCLEOTIDE SEQUENCE [LARGE SCALE GENOMIC DNA]</scope>
    <source>
        <strain evidence="2">cv. Darmor-bzh</strain>
    </source>
</reference>
<organism evidence="1 2">
    <name type="scientific">Brassica napus</name>
    <name type="common">Rape</name>
    <dbReference type="NCBI Taxonomy" id="3708"/>
    <lineage>
        <taxon>Eukaryota</taxon>
        <taxon>Viridiplantae</taxon>
        <taxon>Streptophyta</taxon>
        <taxon>Embryophyta</taxon>
        <taxon>Tracheophyta</taxon>
        <taxon>Spermatophyta</taxon>
        <taxon>Magnoliopsida</taxon>
        <taxon>eudicotyledons</taxon>
        <taxon>Gunneridae</taxon>
        <taxon>Pentapetalae</taxon>
        <taxon>rosids</taxon>
        <taxon>malvids</taxon>
        <taxon>Brassicales</taxon>
        <taxon>Brassicaceae</taxon>
        <taxon>Brassiceae</taxon>
        <taxon>Brassica</taxon>
    </lineage>
</organism>
<dbReference type="PaxDb" id="3708-A0A078J7Q1"/>
<dbReference type="Proteomes" id="UP000028999">
    <property type="component" value="Unassembled WGS sequence"/>
</dbReference>
<accession>A0A078J7Q1</accession>
<evidence type="ECO:0000313" key="1">
    <source>
        <dbReference type="EMBL" id="CDY59451.1"/>
    </source>
</evidence>
<proteinExistence type="predicted"/>
<gene>
    <name evidence="1" type="primary">BnaAnng16040D</name>
    <name evidence="1" type="ORF">GSBRNA2T00026092001</name>
</gene>
<sequence>MEARLSLGAFLELIDALSRDLLDSFIP</sequence>
<evidence type="ECO:0000313" key="2">
    <source>
        <dbReference type="Proteomes" id="UP000028999"/>
    </source>
</evidence>
<dbReference type="Gramene" id="CDY59451">
    <property type="protein sequence ID" value="CDY59451"/>
    <property type="gene ID" value="GSBRNA2T00026092001"/>
</dbReference>